<sequence length="96" mass="10848">MMQIVCRLQADHSQRGGCFSVFRNPETDVSTKISGEGMIEGTGRWKAFEQVAIVGKKRKHFLIGGQFGRAGKEKKGAEYDSGPSMREERKAKERKW</sequence>
<organism evidence="2 3">
    <name type="scientific">Punica granatum</name>
    <name type="common">Pomegranate</name>
    <dbReference type="NCBI Taxonomy" id="22663"/>
    <lineage>
        <taxon>Eukaryota</taxon>
        <taxon>Viridiplantae</taxon>
        <taxon>Streptophyta</taxon>
        <taxon>Embryophyta</taxon>
        <taxon>Tracheophyta</taxon>
        <taxon>Spermatophyta</taxon>
        <taxon>Magnoliopsida</taxon>
        <taxon>eudicotyledons</taxon>
        <taxon>Gunneridae</taxon>
        <taxon>Pentapetalae</taxon>
        <taxon>rosids</taxon>
        <taxon>malvids</taxon>
        <taxon>Myrtales</taxon>
        <taxon>Lythraceae</taxon>
        <taxon>Punica</taxon>
    </lineage>
</organism>
<dbReference type="EMBL" id="PGOL01001267">
    <property type="protein sequence ID" value="PKI59543.1"/>
    <property type="molecule type" value="Genomic_DNA"/>
</dbReference>
<keyword evidence="3" id="KW-1185">Reference proteome</keyword>
<evidence type="ECO:0000313" key="2">
    <source>
        <dbReference type="EMBL" id="PKI59543.1"/>
    </source>
</evidence>
<dbReference type="AlphaFoldDB" id="A0A2I0JUJ5"/>
<protein>
    <submittedName>
        <fullName evidence="2">Uncharacterized protein</fullName>
    </submittedName>
</protein>
<dbReference type="Proteomes" id="UP000233551">
    <property type="component" value="Unassembled WGS sequence"/>
</dbReference>
<feature type="compositionally biased region" description="Basic and acidic residues" evidence="1">
    <location>
        <begin position="85"/>
        <end position="96"/>
    </location>
</feature>
<accession>A0A2I0JUJ5</accession>
<evidence type="ECO:0000313" key="3">
    <source>
        <dbReference type="Proteomes" id="UP000233551"/>
    </source>
</evidence>
<gene>
    <name evidence="2" type="ORF">CRG98_020071</name>
</gene>
<evidence type="ECO:0000256" key="1">
    <source>
        <dbReference type="SAM" id="MobiDB-lite"/>
    </source>
</evidence>
<feature type="region of interest" description="Disordered" evidence="1">
    <location>
        <begin position="71"/>
        <end position="96"/>
    </location>
</feature>
<comment type="caution">
    <text evidence="2">The sequence shown here is derived from an EMBL/GenBank/DDBJ whole genome shotgun (WGS) entry which is preliminary data.</text>
</comment>
<proteinExistence type="predicted"/>
<name>A0A2I0JUJ5_PUNGR</name>
<reference evidence="2 3" key="1">
    <citation type="submission" date="2017-11" db="EMBL/GenBank/DDBJ databases">
        <title>De-novo sequencing of pomegranate (Punica granatum L.) genome.</title>
        <authorList>
            <person name="Akparov Z."/>
            <person name="Amiraslanov A."/>
            <person name="Hajiyeva S."/>
            <person name="Abbasov M."/>
            <person name="Kaur K."/>
            <person name="Hamwieh A."/>
            <person name="Solovyev V."/>
            <person name="Salamov A."/>
            <person name="Braich B."/>
            <person name="Kosarev P."/>
            <person name="Mahmoud A."/>
            <person name="Hajiyev E."/>
            <person name="Babayeva S."/>
            <person name="Izzatullayeva V."/>
            <person name="Mammadov A."/>
            <person name="Mammadov A."/>
            <person name="Sharifova S."/>
            <person name="Ojaghi J."/>
            <person name="Eynullazada K."/>
            <person name="Bayramov B."/>
            <person name="Abdulazimova A."/>
            <person name="Shahmuradov I."/>
        </authorList>
    </citation>
    <scope>NUCLEOTIDE SEQUENCE [LARGE SCALE GENOMIC DNA]</scope>
    <source>
        <strain evidence="3">cv. AG2017</strain>
        <tissue evidence="2">Leaf</tissue>
    </source>
</reference>